<name>A0A0E9QT74_ANGAN</name>
<dbReference type="AlphaFoldDB" id="A0A0E9QT74"/>
<evidence type="ECO:0000313" key="2">
    <source>
        <dbReference type="EMBL" id="JAH20034.1"/>
    </source>
</evidence>
<accession>A0A0E9QT74</accession>
<proteinExistence type="predicted"/>
<feature type="region of interest" description="Disordered" evidence="1">
    <location>
        <begin position="1"/>
        <end position="22"/>
    </location>
</feature>
<dbReference type="EMBL" id="GBXM01088543">
    <property type="protein sequence ID" value="JAH20034.1"/>
    <property type="molecule type" value="Transcribed_RNA"/>
</dbReference>
<reference evidence="2" key="1">
    <citation type="submission" date="2014-11" db="EMBL/GenBank/DDBJ databases">
        <authorList>
            <person name="Amaro Gonzalez C."/>
        </authorList>
    </citation>
    <scope>NUCLEOTIDE SEQUENCE</scope>
</reference>
<protein>
    <submittedName>
        <fullName evidence="2">Uncharacterized protein</fullName>
    </submittedName>
</protein>
<organism evidence="2">
    <name type="scientific">Anguilla anguilla</name>
    <name type="common">European freshwater eel</name>
    <name type="synonym">Muraena anguilla</name>
    <dbReference type="NCBI Taxonomy" id="7936"/>
    <lineage>
        <taxon>Eukaryota</taxon>
        <taxon>Metazoa</taxon>
        <taxon>Chordata</taxon>
        <taxon>Craniata</taxon>
        <taxon>Vertebrata</taxon>
        <taxon>Euteleostomi</taxon>
        <taxon>Actinopterygii</taxon>
        <taxon>Neopterygii</taxon>
        <taxon>Teleostei</taxon>
        <taxon>Anguilliformes</taxon>
        <taxon>Anguillidae</taxon>
        <taxon>Anguilla</taxon>
    </lineage>
</organism>
<reference evidence="2" key="2">
    <citation type="journal article" date="2015" name="Fish Shellfish Immunol.">
        <title>Early steps in the European eel (Anguilla anguilla)-Vibrio vulnificus interaction in the gills: Role of the RtxA13 toxin.</title>
        <authorList>
            <person name="Callol A."/>
            <person name="Pajuelo D."/>
            <person name="Ebbesson L."/>
            <person name="Teles M."/>
            <person name="MacKenzie S."/>
            <person name="Amaro C."/>
        </authorList>
    </citation>
    <scope>NUCLEOTIDE SEQUENCE</scope>
</reference>
<sequence>MQNNIIKSRTKPEHNVHSFINP</sequence>
<evidence type="ECO:0000256" key="1">
    <source>
        <dbReference type="SAM" id="MobiDB-lite"/>
    </source>
</evidence>